<evidence type="ECO:0000256" key="3">
    <source>
        <dbReference type="ARBA" id="ARBA00023002"/>
    </source>
</evidence>
<dbReference type="InterPro" id="IPR001670">
    <property type="entry name" value="ADH_Fe/GldA"/>
</dbReference>
<dbReference type="InterPro" id="IPR039697">
    <property type="entry name" value="Alcohol_dehydrogenase_Fe"/>
</dbReference>
<organism evidence="7 8">
    <name type="scientific">Vitreoscilla massiliensis</name>
    <dbReference type="NCBI Taxonomy" id="1689272"/>
    <lineage>
        <taxon>Bacteria</taxon>
        <taxon>Pseudomonadati</taxon>
        <taxon>Pseudomonadota</taxon>
        <taxon>Betaproteobacteria</taxon>
        <taxon>Neisseriales</taxon>
        <taxon>Neisseriaceae</taxon>
        <taxon>Vitreoscilla</taxon>
    </lineage>
</organism>
<feature type="domain" description="Fe-containing alcohol dehydrogenase-like C-terminal" evidence="6">
    <location>
        <begin position="194"/>
        <end position="381"/>
    </location>
</feature>
<accession>A0ABY4E2W0</accession>
<reference evidence="7 8" key="1">
    <citation type="journal article" date="2022" name="Res Sq">
        <title>Evolution of multicellular longitudinally dividing oral cavity symbionts (Neisseriaceae).</title>
        <authorList>
            <person name="Nyongesa S."/>
            <person name="Weber P."/>
            <person name="Bernet E."/>
            <person name="Pullido F."/>
            <person name="Nieckarz M."/>
            <person name="Delaby M."/>
            <person name="Nieves C."/>
            <person name="Viehboeck T."/>
            <person name="Krause N."/>
            <person name="Rivera-Millot A."/>
            <person name="Nakamura A."/>
            <person name="Vischer N."/>
            <person name="VanNieuwenhze M."/>
            <person name="Brun Y."/>
            <person name="Cava F."/>
            <person name="Bulgheresi S."/>
            <person name="Veyrier F."/>
        </authorList>
    </citation>
    <scope>NUCLEOTIDE SEQUENCE [LARGE SCALE GENOMIC DNA]</scope>
    <source>
        <strain evidence="7 8">SN4</strain>
    </source>
</reference>
<evidence type="ECO:0000256" key="1">
    <source>
        <dbReference type="ARBA" id="ARBA00001962"/>
    </source>
</evidence>
<evidence type="ECO:0000256" key="2">
    <source>
        <dbReference type="ARBA" id="ARBA00007358"/>
    </source>
</evidence>
<dbReference type="InterPro" id="IPR056798">
    <property type="entry name" value="ADH_Fe_C"/>
</dbReference>
<evidence type="ECO:0000313" key="7">
    <source>
        <dbReference type="EMBL" id="UOO89706.1"/>
    </source>
</evidence>
<comment type="similarity">
    <text evidence="2">Belongs to the iron-containing alcohol dehydrogenase family.</text>
</comment>
<evidence type="ECO:0000256" key="4">
    <source>
        <dbReference type="ARBA" id="ARBA00023027"/>
    </source>
</evidence>
<dbReference type="CDD" id="cd14861">
    <property type="entry name" value="Fe-ADH-like"/>
    <property type="match status" value="1"/>
</dbReference>
<evidence type="ECO:0000259" key="5">
    <source>
        <dbReference type="Pfam" id="PF00465"/>
    </source>
</evidence>
<dbReference type="PROSITE" id="PS00060">
    <property type="entry name" value="ADH_IRON_2"/>
    <property type="match status" value="1"/>
</dbReference>
<dbReference type="PROSITE" id="PS00913">
    <property type="entry name" value="ADH_IRON_1"/>
    <property type="match status" value="1"/>
</dbReference>
<comment type="cofactor">
    <cofactor evidence="1">
        <name>Fe cation</name>
        <dbReference type="ChEBI" id="CHEBI:24875"/>
    </cofactor>
</comment>
<dbReference type="PANTHER" id="PTHR11496:SF102">
    <property type="entry name" value="ALCOHOL DEHYDROGENASE 4"/>
    <property type="match status" value="1"/>
</dbReference>
<evidence type="ECO:0000313" key="8">
    <source>
        <dbReference type="Proteomes" id="UP000832011"/>
    </source>
</evidence>
<feature type="domain" description="Alcohol dehydrogenase iron-type/glycerol dehydrogenase GldA" evidence="5">
    <location>
        <begin position="10"/>
        <end position="183"/>
    </location>
</feature>
<dbReference type="RefSeq" id="WP_058305588.1">
    <property type="nucleotide sequence ID" value="NZ_CABKVG010000007.1"/>
</dbReference>
<evidence type="ECO:0000259" key="6">
    <source>
        <dbReference type="Pfam" id="PF25137"/>
    </source>
</evidence>
<dbReference type="Gene3D" id="1.20.1090.10">
    <property type="entry name" value="Dehydroquinate synthase-like - alpha domain"/>
    <property type="match status" value="1"/>
</dbReference>
<keyword evidence="4" id="KW-0520">NAD</keyword>
<dbReference type="Pfam" id="PF25137">
    <property type="entry name" value="ADH_Fe_C"/>
    <property type="match status" value="1"/>
</dbReference>
<dbReference type="Proteomes" id="UP000832011">
    <property type="component" value="Chromosome"/>
</dbReference>
<sequence length="386" mass="40813">MSLSANWNYPTAIRFGAGRIKELPQLCAELHMKKPLLVTDSGLAKLPVLDEVKALLQAAYPDYGLFDSVRPNPGGSDVNRGVELYRSGGHDGVVSIGGGSALDVGKAIALMAGQQRPLWDFEDVGDNWTRVNTAGVAPSIAIPTTSGTGSEVGRASLIIDEEAHRKVIIFHPLMLPKIVLADPALTVGLPRHLTAATGIDAFVHNLEAYCSPFYHPMAQGVALEGMKLVHDNLPQACADGTDIVARSNMLAASIMGATAFQKGLGGVHALSHPIGAVFDTHHGLANAIMLPYVLVRNREAIEARLSDAARYIGLQDASFTGFLDWILRLRADLNIPHSLSDIGIDDSRAADIGAAAKLDPSDGGNPINLTPADYTAIFIAAVKGIV</sequence>
<dbReference type="SUPFAM" id="SSF56796">
    <property type="entry name" value="Dehydroquinate synthase-like"/>
    <property type="match status" value="1"/>
</dbReference>
<dbReference type="InterPro" id="IPR018211">
    <property type="entry name" value="ADH_Fe_CS"/>
</dbReference>
<name>A0ABY4E2W0_9NEIS</name>
<gene>
    <name evidence="7" type="ORF">LVJ82_01575</name>
</gene>
<dbReference type="EMBL" id="CP091511">
    <property type="protein sequence ID" value="UOO89706.1"/>
    <property type="molecule type" value="Genomic_DNA"/>
</dbReference>
<dbReference type="Gene3D" id="3.40.50.1970">
    <property type="match status" value="1"/>
</dbReference>
<protein>
    <submittedName>
        <fullName evidence="7">Iron-containing alcohol dehydrogenase</fullName>
    </submittedName>
</protein>
<proteinExistence type="inferred from homology"/>
<dbReference type="PANTHER" id="PTHR11496">
    <property type="entry name" value="ALCOHOL DEHYDROGENASE"/>
    <property type="match status" value="1"/>
</dbReference>
<dbReference type="Pfam" id="PF00465">
    <property type="entry name" value="Fe-ADH"/>
    <property type="match status" value="1"/>
</dbReference>
<keyword evidence="8" id="KW-1185">Reference proteome</keyword>
<keyword evidence="3" id="KW-0560">Oxidoreductase</keyword>